<dbReference type="Gene3D" id="3.30.465.10">
    <property type="match status" value="1"/>
</dbReference>
<sequence>MMYFLLAIVSAKLFQVHLPYNYRIPTVNQTKNALTSCLGSDNVVLPIDNDYQRFASGERARVARKPAAIYFAQSEFDVIKAVNCSRQLGLTPIPRSGGHSYENLSSGDNALVIDLSNINYVRVFNVGKDEGLAFVGAGTRLGILYTEIYNQGGYNFNGGTCPSVGIAGLIGGGGYGTTARSKGLAADRTVGMRAILSNGTAVSISSTENPDLFWALRGGSSGSFAIVTRFAIKLFKTPVITMFTLKYDKIHSFGLLKNWISYFPTADPELTTKFNLMNNGSILQGQYNGPMRKLNAILKESGMVPESGIIMDVRTDKCDSLGAKSFMWTLSCKKVDILKVPPQLPLHEKEYGKYKMDYVSKYLSDDEISIIVEGINQSPSGSWIQIEALGGIFSKISNTDTPYNHRDSLFSMQYRVPLEKDEAPTSYKYEWIYHFERSIQGIVNGQHYQNYCDLDLGKDYGEKYFGKENFERLKRIKRSYDPLNVFRNPQSIPLQ</sequence>
<keyword evidence="2" id="KW-0732">Signal</keyword>
<name>A0AAD5UG40_9FUNG</name>
<dbReference type="InterPro" id="IPR016167">
    <property type="entry name" value="FAD-bd_PCMH_sub1"/>
</dbReference>
<proteinExistence type="inferred from homology"/>
<evidence type="ECO:0000313" key="5">
    <source>
        <dbReference type="EMBL" id="KAJ3254296.1"/>
    </source>
</evidence>
<dbReference type="InterPro" id="IPR016169">
    <property type="entry name" value="FAD-bd_PCMH_sub2"/>
</dbReference>
<evidence type="ECO:0000256" key="3">
    <source>
        <dbReference type="ARBA" id="ARBA00023180"/>
    </source>
</evidence>
<dbReference type="Proteomes" id="UP001210925">
    <property type="component" value="Unassembled WGS sequence"/>
</dbReference>
<evidence type="ECO:0000313" key="6">
    <source>
        <dbReference type="Proteomes" id="UP001210925"/>
    </source>
</evidence>
<evidence type="ECO:0000256" key="1">
    <source>
        <dbReference type="ARBA" id="ARBA00005466"/>
    </source>
</evidence>
<reference evidence="5" key="1">
    <citation type="submission" date="2020-05" db="EMBL/GenBank/DDBJ databases">
        <title>Phylogenomic resolution of chytrid fungi.</title>
        <authorList>
            <person name="Stajich J.E."/>
            <person name="Amses K."/>
            <person name="Simmons R."/>
            <person name="Seto K."/>
            <person name="Myers J."/>
            <person name="Bonds A."/>
            <person name="Quandt C.A."/>
            <person name="Barry K."/>
            <person name="Liu P."/>
            <person name="Grigoriev I."/>
            <person name="Longcore J.E."/>
            <person name="James T.Y."/>
        </authorList>
    </citation>
    <scope>NUCLEOTIDE SEQUENCE</scope>
    <source>
        <strain evidence="5">PLAUS21</strain>
    </source>
</reference>
<dbReference type="Pfam" id="PF01565">
    <property type="entry name" value="FAD_binding_4"/>
    <property type="match status" value="1"/>
</dbReference>
<evidence type="ECO:0000256" key="2">
    <source>
        <dbReference type="ARBA" id="ARBA00022729"/>
    </source>
</evidence>
<dbReference type="PROSITE" id="PS51387">
    <property type="entry name" value="FAD_PCMH"/>
    <property type="match status" value="1"/>
</dbReference>
<dbReference type="SUPFAM" id="SSF56176">
    <property type="entry name" value="FAD-binding/transporter-associated domain-like"/>
    <property type="match status" value="1"/>
</dbReference>
<accession>A0AAD5UG40</accession>
<keyword evidence="6" id="KW-1185">Reference proteome</keyword>
<dbReference type="AlphaFoldDB" id="A0AAD5UG40"/>
<comment type="caution">
    <text evidence="5">The sequence shown here is derived from an EMBL/GenBank/DDBJ whole genome shotgun (WGS) entry which is preliminary data.</text>
</comment>
<dbReference type="GO" id="GO:0071949">
    <property type="term" value="F:FAD binding"/>
    <property type="evidence" value="ECO:0007669"/>
    <property type="project" value="InterPro"/>
</dbReference>
<dbReference type="InterPro" id="IPR012951">
    <property type="entry name" value="BBE"/>
</dbReference>
<organism evidence="5 6">
    <name type="scientific">Boothiomyces macroporosus</name>
    <dbReference type="NCBI Taxonomy" id="261099"/>
    <lineage>
        <taxon>Eukaryota</taxon>
        <taxon>Fungi</taxon>
        <taxon>Fungi incertae sedis</taxon>
        <taxon>Chytridiomycota</taxon>
        <taxon>Chytridiomycota incertae sedis</taxon>
        <taxon>Chytridiomycetes</taxon>
        <taxon>Rhizophydiales</taxon>
        <taxon>Terramycetaceae</taxon>
        <taxon>Boothiomyces</taxon>
    </lineage>
</organism>
<gene>
    <name evidence="5" type="ORF">HK103_007266</name>
</gene>
<comment type="similarity">
    <text evidence="1">Belongs to the oxygen-dependent FAD-linked oxidoreductase family.</text>
</comment>
<dbReference type="InterPro" id="IPR036318">
    <property type="entry name" value="FAD-bd_PCMH-like_sf"/>
</dbReference>
<dbReference type="Gene3D" id="3.30.43.10">
    <property type="entry name" value="Uridine Diphospho-n-acetylenolpyruvylglucosamine Reductase, domain 2"/>
    <property type="match status" value="1"/>
</dbReference>
<dbReference type="InterPro" id="IPR016166">
    <property type="entry name" value="FAD-bd_PCMH"/>
</dbReference>
<protein>
    <recommendedName>
        <fullName evidence="4">FAD-binding PCMH-type domain-containing protein</fullName>
    </recommendedName>
</protein>
<dbReference type="EMBL" id="JADGKB010000088">
    <property type="protein sequence ID" value="KAJ3254296.1"/>
    <property type="molecule type" value="Genomic_DNA"/>
</dbReference>
<feature type="domain" description="FAD-binding PCMH-type" evidence="4">
    <location>
        <begin position="62"/>
        <end position="237"/>
    </location>
</feature>
<dbReference type="Gene3D" id="3.40.462.20">
    <property type="match status" value="1"/>
</dbReference>
<dbReference type="GO" id="GO:0016491">
    <property type="term" value="F:oxidoreductase activity"/>
    <property type="evidence" value="ECO:0007669"/>
    <property type="project" value="InterPro"/>
</dbReference>
<dbReference type="InterPro" id="IPR006094">
    <property type="entry name" value="Oxid_FAD_bind_N"/>
</dbReference>
<keyword evidence="3" id="KW-0325">Glycoprotein</keyword>
<dbReference type="PANTHER" id="PTHR32448">
    <property type="entry name" value="OS08G0158400 PROTEIN"/>
    <property type="match status" value="1"/>
</dbReference>
<dbReference type="Pfam" id="PF08031">
    <property type="entry name" value="BBE"/>
    <property type="match status" value="1"/>
</dbReference>
<evidence type="ECO:0000259" key="4">
    <source>
        <dbReference type="PROSITE" id="PS51387"/>
    </source>
</evidence>